<name>A0A7S3H6R0_9STRA</name>
<dbReference type="AlphaFoldDB" id="A0A7S3H6R0"/>
<keyword evidence="2" id="KW-1133">Transmembrane helix</keyword>
<evidence type="ECO:0000313" key="3">
    <source>
        <dbReference type="EMBL" id="CAE0286649.1"/>
    </source>
</evidence>
<keyword evidence="2" id="KW-0812">Transmembrane</keyword>
<accession>A0A7S3H6R0</accession>
<protein>
    <submittedName>
        <fullName evidence="3">Uncharacterized protein</fullName>
    </submittedName>
</protein>
<feature type="region of interest" description="Disordered" evidence="1">
    <location>
        <begin position="36"/>
        <end position="82"/>
    </location>
</feature>
<evidence type="ECO:0000256" key="2">
    <source>
        <dbReference type="SAM" id="Phobius"/>
    </source>
</evidence>
<keyword evidence="2" id="KW-0472">Membrane</keyword>
<feature type="compositionally biased region" description="Low complexity" evidence="1">
    <location>
        <begin position="66"/>
        <end position="82"/>
    </location>
</feature>
<dbReference type="EMBL" id="HBIC01030614">
    <property type="protein sequence ID" value="CAE0286649.1"/>
    <property type="molecule type" value="Transcribed_RNA"/>
</dbReference>
<organism evidence="3">
    <name type="scientific">Spumella elongata</name>
    <dbReference type="NCBI Taxonomy" id="89044"/>
    <lineage>
        <taxon>Eukaryota</taxon>
        <taxon>Sar</taxon>
        <taxon>Stramenopiles</taxon>
        <taxon>Ochrophyta</taxon>
        <taxon>Chrysophyceae</taxon>
        <taxon>Chromulinales</taxon>
        <taxon>Chromulinaceae</taxon>
        <taxon>Spumella</taxon>
    </lineage>
</organism>
<reference evidence="3" key="1">
    <citation type="submission" date="2021-01" db="EMBL/GenBank/DDBJ databases">
        <authorList>
            <person name="Corre E."/>
            <person name="Pelletier E."/>
            <person name="Niang G."/>
            <person name="Scheremetjew M."/>
            <person name="Finn R."/>
            <person name="Kale V."/>
            <person name="Holt S."/>
            <person name="Cochrane G."/>
            <person name="Meng A."/>
            <person name="Brown T."/>
            <person name="Cohen L."/>
        </authorList>
    </citation>
    <scope>NUCLEOTIDE SEQUENCE</scope>
    <source>
        <strain evidence="3">CCAP 955/1</strain>
    </source>
</reference>
<evidence type="ECO:0000256" key="1">
    <source>
        <dbReference type="SAM" id="MobiDB-lite"/>
    </source>
</evidence>
<feature type="region of interest" description="Disordered" evidence="1">
    <location>
        <begin position="94"/>
        <end position="125"/>
    </location>
</feature>
<feature type="transmembrane region" description="Helical" evidence="2">
    <location>
        <begin position="15"/>
        <end position="33"/>
    </location>
</feature>
<proteinExistence type="predicted"/>
<sequence length="125" mass="13251">MEGTVDPLHSDSNKAILTALCILLPLLFAFLCLKRRKKKSSRPPPALTVPASYPSTSEKEVETETASDVNADAPAAARGGSPWTLVQPSADQFVENYTGGDNTSLDPHFIDEPEGAADLDPVAAD</sequence>
<gene>
    <name evidence="3" type="ORF">SELO1098_LOCUS15490</name>
</gene>